<sequence length="237" mass="26990">MVSTALAILGEDCTTSSDQGGDENVHQGRPFIKYSRGLDTYEFLRQRSIFDFPVHHIRLQFLQAYLHYVYPGQPCINFDDVYNLELELPDSPRSPLLMWSILSAACPFVDINTIRQAGHPSRLEAQAEMISRAKLAYQVGTEKDHLVQIQSLLLMSLWQGDNDSPLEAPYWLAQALSIAKSTGLDIDVGKSKCPKSGLKRRIWWCIYIRDVQIALTYYRPCQVHESVLYTTAYGLED</sequence>
<dbReference type="GO" id="GO:0003677">
    <property type="term" value="F:DNA binding"/>
    <property type="evidence" value="ECO:0007669"/>
    <property type="project" value="InterPro"/>
</dbReference>
<dbReference type="CDD" id="cd12148">
    <property type="entry name" value="fungal_TF_MHR"/>
    <property type="match status" value="1"/>
</dbReference>
<comment type="caution">
    <text evidence="3">The sequence shown here is derived from an EMBL/GenBank/DDBJ whole genome shotgun (WGS) entry which is preliminary data.</text>
</comment>
<dbReference type="InterPro" id="IPR007219">
    <property type="entry name" value="XnlR_reg_dom"/>
</dbReference>
<proteinExistence type="predicted"/>
<evidence type="ECO:0000256" key="1">
    <source>
        <dbReference type="ARBA" id="ARBA00023242"/>
    </source>
</evidence>
<dbReference type="Proteomes" id="UP000179179">
    <property type="component" value="Unassembled WGS sequence"/>
</dbReference>
<keyword evidence="1" id="KW-0539">Nucleus</keyword>
<keyword evidence="4" id="KW-1185">Reference proteome</keyword>
<dbReference type="GeneID" id="34447720"/>
<dbReference type="Pfam" id="PF04082">
    <property type="entry name" value="Fungal_trans"/>
    <property type="match status" value="1"/>
</dbReference>
<dbReference type="InterPro" id="IPR052761">
    <property type="entry name" value="Fungal_Detox/Toxin_TFs"/>
</dbReference>
<evidence type="ECO:0000313" key="4">
    <source>
        <dbReference type="Proteomes" id="UP000179179"/>
    </source>
</evidence>
<feature type="domain" description="Xylanolytic transcriptional activator regulatory" evidence="2">
    <location>
        <begin position="83"/>
        <end position="221"/>
    </location>
</feature>
<gene>
    <name evidence="3" type="ORF">ABOM_004330</name>
</gene>
<dbReference type="AlphaFoldDB" id="A0A1F8A7H3"/>
<evidence type="ECO:0000259" key="2">
    <source>
        <dbReference type="Pfam" id="PF04082"/>
    </source>
</evidence>
<evidence type="ECO:0000313" key="3">
    <source>
        <dbReference type="EMBL" id="OGM47657.1"/>
    </source>
</evidence>
<organism evidence="3 4">
    <name type="scientific">Aspergillus bombycis</name>
    <dbReference type="NCBI Taxonomy" id="109264"/>
    <lineage>
        <taxon>Eukaryota</taxon>
        <taxon>Fungi</taxon>
        <taxon>Dikarya</taxon>
        <taxon>Ascomycota</taxon>
        <taxon>Pezizomycotina</taxon>
        <taxon>Eurotiomycetes</taxon>
        <taxon>Eurotiomycetidae</taxon>
        <taxon>Eurotiales</taxon>
        <taxon>Aspergillaceae</taxon>
        <taxon>Aspergillus</taxon>
    </lineage>
</organism>
<dbReference type="PANTHER" id="PTHR47425:SF2">
    <property type="entry name" value="FARB-RELATED"/>
    <property type="match status" value="1"/>
</dbReference>
<dbReference type="GO" id="GO:0006351">
    <property type="term" value="P:DNA-templated transcription"/>
    <property type="evidence" value="ECO:0007669"/>
    <property type="project" value="InterPro"/>
</dbReference>
<dbReference type="PANTHER" id="PTHR47425">
    <property type="entry name" value="FARB-RELATED"/>
    <property type="match status" value="1"/>
</dbReference>
<dbReference type="OrthoDB" id="4510430at2759"/>
<dbReference type="EMBL" id="LYCR01000021">
    <property type="protein sequence ID" value="OGM47657.1"/>
    <property type="molecule type" value="Genomic_DNA"/>
</dbReference>
<name>A0A1F8A7H3_9EURO</name>
<protein>
    <recommendedName>
        <fullName evidence="2">Xylanolytic transcriptional activator regulatory domain-containing protein</fullName>
    </recommendedName>
</protein>
<accession>A0A1F8A7H3</accession>
<reference evidence="3 4" key="1">
    <citation type="journal article" date="2016" name="Genome Biol. Evol.">
        <title>Draft genome sequence of an aflatoxigenic Aspergillus species, A. bombycis.</title>
        <authorList>
            <person name="Moore G.G."/>
            <person name="Mack B.M."/>
            <person name="Beltz S.B."/>
            <person name="Gilbert M.K."/>
        </authorList>
    </citation>
    <scope>NUCLEOTIDE SEQUENCE [LARGE SCALE GENOMIC DNA]</scope>
    <source>
        <strain evidence="4">NRRL 26010</strain>
    </source>
</reference>
<dbReference type="GO" id="GO:0008270">
    <property type="term" value="F:zinc ion binding"/>
    <property type="evidence" value="ECO:0007669"/>
    <property type="project" value="InterPro"/>
</dbReference>
<dbReference type="RefSeq" id="XP_022391374.1">
    <property type="nucleotide sequence ID" value="XM_022531460.1"/>
</dbReference>